<dbReference type="HOGENOM" id="CLU_817298_0_0_1"/>
<dbReference type="InterPro" id="IPR004332">
    <property type="entry name" value="Transposase_MuDR"/>
</dbReference>
<organism evidence="3">
    <name type="scientific">Oryza brachyantha</name>
    <name type="common">malo sina</name>
    <dbReference type="NCBI Taxonomy" id="4533"/>
    <lineage>
        <taxon>Eukaryota</taxon>
        <taxon>Viridiplantae</taxon>
        <taxon>Streptophyta</taxon>
        <taxon>Embryophyta</taxon>
        <taxon>Tracheophyta</taxon>
        <taxon>Spermatophyta</taxon>
        <taxon>Magnoliopsida</taxon>
        <taxon>Liliopsida</taxon>
        <taxon>Poales</taxon>
        <taxon>Poaceae</taxon>
        <taxon>BOP clade</taxon>
        <taxon>Oryzoideae</taxon>
        <taxon>Oryzeae</taxon>
        <taxon>Oryzinae</taxon>
        <taxon>Oryza</taxon>
    </lineage>
</organism>
<proteinExistence type="predicted"/>
<evidence type="ECO:0000313" key="4">
    <source>
        <dbReference type="Proteomes" id="UP000006038"/>
    </source>
</evidence>
<evidence type="ECO:0000259" key="2">
    <source>
        <dbReference type="Pfam" id="PF03108"/>
    </source>
</evidence>
<dbReference type="EnsemblPlants" id="OB01G28870.1">
    <property type="protein sequence ID" value="OB01G28870.1"/>
    <property type="gene ID" value="OB01G28870"/>
</dbReference>
<feature type="domain" description="Transposase MuDR plant" evidence="2">
    <location>
        <begin position="239"/>
        <end position="293"/>
    </location>
</feature>
<evidence type="ECO:0000256" key="1">
    <source>
        <dbReference type="SAM" id="MobiDB-lite"/>
    </source>
</evidence>
<dbReference type="Gramene" id="OB01G28870.1">
    <property type="protein sequence ID" value="OB01G28870.1"/>
    <property type="gene ID" value="OB01G28870"/>
</dbReference>
<feature type="compositionally biased region" description="Polar residues" evidence="1">
    <location>
        <begin position="1"/>
        <end position="13"/>
    </location>
</feature>
<sequence>MGGQQRTNGSGAPTRQLAGRIPSGSGSGSGSTALRGRGRRGRGRACPPQRHAAQAKAAAFLSPCAMARVTTVDSEQQRRLVVGLTPRMVPDLRRLLVGVGFTLQIEKLTRGGLSAGKTKGNWDMKELSINAERGYSLPKGEAPPSIDWDSLRIDERHDEEGRLEINDEDQLYKALRLLVEDGAVEQASVAAHARTEDGKNEDVVHEINVDADMDEASISVNDDVLGERIMVYDVNKPSLRVGTMYPNMVAFRLAVRQFAINADFELDLKATYKKCYIGGYKRAKNCPWHVRTSGLGHLSVVYPASGNAEEKEGMMEYYQETRYVGGARRIKFSTIDHRDN</sequence>
<reference evidence="3" key="1">
    <citation type="journal article" date="2013" name="Nat. Commun.">
        <title>Whole-genome sequencing of Oryza brachyantha reveals mechanisms underlying Oryza genome evolution.</title>
        <authorList>
            <person name="Chen J."/>
            <person name="Huang Q."/>
            <person name="Gao D."/>
            <person name="Wang J."/>
            <person name="Lang Y."/>
            <person name="Liu T."/>
            <person name="Li B."/>
            <person name="Bai Z."/>
            <person name="Luis Goicoechea J."/>
            <person name="Liang C."/>
            <person name="Chen C."/>
            <person name="Zhang W."/>
            <person name="Sun S."/>
            <person name="Liao Y."/>
            <person name="Zhang X."/>
            <person name="Yang L."/>
            <person name="Song C."/>
            <person name="Wang M."/>
            <person name="Shi J."/>
            <person name="Liu G."/>
            <person name="Liu J."/>
            <person name="Zhou H."/>
            <person name="Zhou W."/>
            <person name="Yu Q."/>
            <person name="An N."/>
            <person name="Chen Y."/>
            <person name="Cai Q."/>
            <person name="Wang B."/>
            <person name="Liu B."/>
            <person name="Min J."/>
            <person name="Huang Y."/>
            <person name="Wu H."/>
            <person name="Li Z."/>
            <person name="Zhang Y."/>
            <person name="Yin Y."/>
            <person name="Song W."/>
            <person name="Jiang J."/>
            <person name="Jackson S.A."/>
            <person name="Wing R.A."/>
            <person name="Wang J."/>
            <person name="Chen M."/>
        </authorList>
    </citation>
    <scope>NUCLEOTIDE SEQUENCE [LARGE SCALE GENOMIC DNA]</scope>
    <source>
        <strain evidence="3">cv. IRGC 101232</strain>
    </source>
</reference>
<evidence type="ECO:0000313" key="3">
    <source>
        <dbReference type="EnsemblPlants" id="OB01G28870.1"/>
    </source>
</evidence>
<feature type="region of interest" description="Disordered" evidence="1">
    <location>
        <begin position="1"/>
        <end position="49"/>
    </location>
</feature>
<feature type="compositionally biased region" description="Low complexity" evidence="1">
    <location>
        <begin position="19"/>
        <end position="35"/>
    </location>
</feature>
<name>J3L0Y1_ORYBR</name>
<protein>
    <recommendedName>
        <fullName evidence="2">Transposase MuDR plant domain-containing protein</fullName>
    </recommendedName>
</protein>
<reference evidence="3" key="2">
    <citation type="submission" date="2013-04" db="UniProtKB">
        <authorList>
            <consortium name="EnsemblPlants"/>
        </authorList>
    </citation>
    <scope>IDENTIFICATION</scope>
</reference>
<dbReference type="Proteomes" id="UP000006038">
    <property type="component" value="Chromosome 1"/>
</dbReference>
<keyword evidence="4" id="KW-1185">Reference proteome</keyword>
<dbReference type="Pfam" id="PF03108">
    <property type="entry name" value="DBD_Tnp_Mut"/>
    <property type="match status" value="1"/>
</dbReference>
<dbReference type="AlphaFoldDB" id="J3L0Y1"/>
<accession>J3L0Y1</accession>